<dbReference type="SUPFAM" id="SSF53383">
    <property type="entry name" value="PLP-dependent transferases"/>
    <property type="match status" value="1"/>
</dbReference>
<sequence>MPVVEPDPLRHHGDAEVGAGLLDFAVNVYPGPPPDWLDEALRSSLDDIGAYPSAVGARTAVAARHQRPDDEVLVTAGAAEAFTLLARLRAWRRPVVVHPQFTEPHAALEQAGHRVSPVVLPAPFVLVPSLVPDDADLVIVGNPTNPSGVLHPASTIRALVRPGRLVVVDEAFMDCVPGETESLAADRSPGVVVIRSLTKHWGIPGIRAGYLLGDPAVVTELARGQVPWSVSTTAAAAVVACMSDVAAVEATRRAEEINCWREHLEKGLADLGIEFLPSQASFVLARVGTGVRDRLRNHSIAVRRADTFPGLDGSWVRIAVRPPRTTDVLLSALT</sequence>
<keyword evidence="3" id="KW-0032">Aminotransferase</keyword>
<organism evidence="5 6">
    <name type="scientific">Nocardioides vastitatis</name>
    <dbReference type="NCBI Taxonomy" id="2568655"/>
    <lineage>
        <taxon>Bacteria</taxon>
        <taxon>Bacillati</taxon>
        <taxon>Actinomycetota</taxon>
        <taxon>Actinomycetes</taxon>
        <taxon>Propionibacteriales</taxon>
        <taxon>Nocardioidaceae</taxon>
        <taxon>Nocardioides</taxon>
    </lineage>
</organism>
<dbReference type="PANTHER" id="PTHR42885:SF1">
    <property type="entry name" value="THREONINE-PHOSPHATE DECARBOXYLASE"/>
    <property type="match status" value="1"/>
</dbReference>
<proteinExistence type="inferred from homology"/>
<dbReference type="InterPro" id="IPR004838">
    <property type="entry name" value="NHTrfase_class1_PyrdxlP-BS"/>
</dbReference>
<comment type="similarity">
    <text evidence="3">Belongs to the class-I pyridoxal-phosphate-dependent aminotransferase family.</text>
</comment>
<evidence type="ECO:0000313" key="5">
    <source>
        <dbReference type="EMBL" id="MFC5730507.1"/>
    </source>
</evidence>
<dbReference type="PROSITE" id="PS00105">
    <property type="entry name" value="AA_TRANSFER_CLASS_1"/>
    <property type="match status" value="1"/>
</dbReference>
<dbReference type="EMBL" id="JBHSNS010000009">
    <property type="protein sequence ID" value="MFC5730507.1"/>
    <property type="molecule type" value="Genomic_DNA"/>
</dbReference>
<dbReference type="InterPro" id="IPR015422">
    <property type="entry name" value="PyrdxlP-dep_Trfase_small"/>
</dbReference>
<evidence type="ECO:0000256" key="2">
    <source>
        <dbReference type="ARBA" id="ARBA00022898"/>
    </source>
</evidence>
<protein>
    <recommendedName>
        <fullName evidence="3">Aminotransferase</fullName>
        <ecNumber evidence="3">2.6.1.-</ecNumber>
    </recommendedName>
</protein>
<dbReference type="Pfam" id="PF00155">
    <property type="entry name" value="Aminotran_1_2"/>
    <property type="match status" value="1"/>
</dbReference>
<comment type="caution">
    <text evidence="5">The sequence shown here is derived from an EMBL/GenBank/DDBJ whole genome shotgun (WGS) entry which is preliminary data.</text>
</comment>
<reference evidence="6" key="1">
    <citation type="journal article" date="2019" name="Int. J. Syst. Evol. Microbiol.">
        <title>The Global Catalogue of Microorganisms (GCM) 10K type strain sequencing project: providing services to taxonomists for standard genome sequencing and annotation.</title>
        <authorList>
            <consortium name="The Broad Institute Genomics Platform"/>
            <consortium name="The Broad Institute Genome Sequencing Center for Infectious Disease"/>
            <person name="Wu L."/>
            <person name="Ma J."/>
        </authorList>
    </citation>
    <scope>NUCLEOTIDE SEQUENCE [LARGE SCALE GENOMIC DNA]</scope>
    <source>
        <strain evidence="6">YIM 94188</strain>
    </source>
</reference>
<evidence type="ECO:0000313" key="6">
    <source>
        <dbReference type="Proteomes" id="UP001596072"/>
    </source>
</evidence>
<dbReference type="PANTHER" id="PTHR42885">
    <property type="entry name" value="HISTIDINOL-PHOSPHATE AMINOTRANSFERASE-RELATED"/>
    <property type="match status" value="1"/>
</dbReference>
<dbReference type="Proteomes" id="UP001596072">
    <property type="component" value="Unassembled WGS sequence"/>
</dbReference>
<keyword evidence="6" id="KW-1185">Reference proteome</keyword>
<dbReference type="CDD" id="cd00609">
    <property type="entry name" value="AAT_like"/>
    <property type="match status" value="1"/>
</dbReference>
<comment type="cofactor">
    <cofactor evidence="1 3">
        <name>pyridoxal 5'-phosphate</name>
        <dbReference type="ChEBI" id="CHEBI:597326"/>
    </cofactor>
</comment>
<evidence type="ECO:0000259" key="4">
    <source>
        <dbReference type="Pfam" id="PF00155"/>
    </source>
</evidence>
<dbReference type="InterPro" id="IPR015424">
    <property type="entry name" value="PyrdxlP-dep_Trfase"/>
</dbReference>
<dbReference type="GO" id="GO:0048472">
    <property type="term" value="F:threonine-phosphate decarboxylase activity"/>
    <property type="evidence" value="ECO:0007669"/>
    <property type="project" value="UniProtKB-EC"/>
</dbReference>
<gene>
    <name evidence="5" type="primary">cobC</name>
    <name evidence="5" type="ORF">ACFPQB_16420</name>
</gene>
<dbReference type="InterPro" id="IPR015421">
    <property type="entry name" value="PyrdxlP-dep_Trfase_major"/>
</dbReference>
<evidence type="ECO:0000256" key="3">
    <source>
        <dbReference type="RuleBase" id="RU000481"/>
    </source>
</evidence>
<evidence type="ECO:0000256" key="1">
    <source>
        <dbReference type="ARBA" id="ARBA00001933"/>
    </source>
</evidence>
<dbReference type="InterPro" id="IPR004839">
    <property type="entry name" value="Aminotransferase_I/II_large"/>
</dbReference>
<dbReference type="EC" id="2.6.1.-" evidence="3"/>
<dbReference type="NCBIfam" id="NF005915">
    <property type="entry name" value="PRK07908.1"/>
    <property type="match status" value="1"/>
</dbReference>
<keyword evidence="3" id="KW-0808">Transferase</keyword>
<dbReference type="Gene3D" id="3.90.1150.10">
    <property type="entry name" value="Aspartate Aminotransferase, domain 1"/>
    <property type="match status" value="1"/>
</dbReference>
<accession>A0ABW0ZKF8</accession>
<keyword evidence="5" id="KW-0456">Lyase</keyword>
<name>A0ABW0ZKF8_9ACTN</name>
<feature type="domain" description="Aminotransferase class I/classII large" evidence="4">
    <location>
        <begin position="21"/>
        <end position="333"/>
    </location>
</feature>
<dbReference type="Gene3D" id="3.40.640.10">
    <property type="entry name" value="Type I PLP-dependent aspartate aminotransferase-like (Major domain)"/>
    <property type="match status" value="1"/>
</dbReference>
<keyword evidence="2" id="KW-0663">Pyridoxal phosphate</keyword>